<evidence type="ECO:0000256" key="9">
    <source>
        <dbReference type="ARBA" id="ARBA00022982"/>
    </source>
</evidence>
<dbReference type="Pfam" id="PF01059">
    <property type="entry name" value="Oxidored_q5_N"/>
    <property type="match status" value="1"/>
</dbReference>
<evidence type="ECO:0000256" key="7">
    <source>
        <dbReference type="ARBA" id="ARBA00022692"/>
    </source>
</evidence>
<evidence type="ECO:0000256" key="4">
    <source>
        <dbReference type="ARBA" id="ARBA00021006"/>
    </source>
</evidence>
<feature type="transmembrane region" description="Helical" evidence="17">
    <location>
        <begin position="351"/>
        <end position="369"/>
    </location>
</feature>
<evidence type="ECO:0000256" key="11">
    <source>
        <dbReference type="ARBA" id="ARBA00023027"/>
    </source>
</evidence>
<dbReference type="InterPro" id="IPR010227">
    <property type="entry name" value="NADH_Q_OxRdtase_chainM/4"/>
</dbReference>
<evidence type="ECO:0000256" key="6">
    <source>
        <dbReference type="ARBA" id="ARBA00022660"/>
    </source>
</evidence>
<dbReference type="InterPro" id="IPR003918">
    <property type="entry name" value="NADH_UbQ_OxRdtase"/>
</dbReference>
<sequence>MLKVITPTLMLIPLTWLSKSNMIWINTTTYSLLISLISLSFLNQPSENSFNISPTFFSDPLSAPLLALTTWLLPLMIMASQHHLSKEPLARKKLYITMLITLQLFLIMTFTSMELISFYILFEATLIPTLIIITRWGNQTERLNAGLYFLFYTLTGSLPLLIALIYIQNLTGSLNLLLIQYSTQTLPDSWSNALLWLACMMAFMVKMPLYGLHLWLPKAHVEAPIAGSMVLAAILLKLGGYGMLRITTILNPLTSYMAYPFLMLSLWGMIMTSSICLRQTDLKSLIAYSSVSHMALVIVAVLIQTPWSYMGATALMIAHGLTSSVLFCLANSNYERTHSRTMILARGLQTLLPLMAMWWLLASLTNLALPPTINLVGELFVVMSSFSWSNITIILMGTNIIITALYSLYMLITTQRGKYTYHINNIKPSFTRENTLMALHLLPLLLLSLNPKIILGTLY</sequence>
<feature type="transmembrane region" description="Helical" evidence="17">
    <location>
        <begin position="93"/>
        <end position="110"/>
    </location>
</feature>
<dbReference type="GO" id="GO:0042773">
    <property type="term" value="P:ATP synthesis coupled electron transport"/>
    <property type="evidence" value="ECO:0007669"/>
    <property type="project" value="InterPro"/>
</dbReference>
<dbReference type="EMBL" id="MK909152">
    <property type="protein sequence ID" value="QIU82772.1"/>
    <property type="molecule type" value="Genomic_DNA"/>
</dbReference>
<dbReference type="EC" id="7.1.1.2" evidence="3 17"/>
<feature type="transmembrane region" description="Helical" evidence="17">
    <location>
        <begin position="193"/>
        <end position="216"/>
    </location>
</feature>
<accession>C4P9A9</accession>
<evidence type="ECO:0000313" key="20">
    <source>
        <dbReference type="EMBL" id="ACQ73054.1"/>
    </source>
</evidence>
<feature type="domain" description="NADH:quinone oxidoreductase/Mrp antiporter transmembrane" evidence="18">
    <location>
        <begin position="112"/>
        <end position="402"/>
    </location>
</feature>
<dbReference type="CTD" id="4538"/>
<dbReference type="NCBIfam" id="TIGR01972">
    <property type="entry name" value="NDH_I_M"/>
    <property type="match status" value="1"/>
</dbReference>
<evidence type="ECO:0000256" key="16">
    <source>
        <dbReference type="ARBA" id="ARBA00049551"/>
    </source>
</evidence>
<gene>
    <name evidence="20" type="primary">ND4</name>
</gene>
<feature type="transmembrane region" description="Helical" evidence="17">
    <location>
        <begin position="145"/>
        <end position="167"/>
    </location>
</feature>
<proteinExistence type="inferred from homology"/>
<keyword evidence="14 17" id="KW-0472">Membrane</keyword>
<feature type="domain" description="NADH:ubiquinone oxidoreductase chain 4 N-terminal" evidence="19">
    <location>
        <begin position="1"/>
        <end position="109"/>
    </location>
</feature>
<geneLocation type="mitochondrion" evidence="20"/>
<dbReference type="GO" id="GO:0031966">
    <property type="term" value="C:mitochondrial membrane"/>
    <property type="evidence" value="ECO:0007669"/>
    <property type="project" value="UniProtKB-SubCell"/>
</dbReference>
<dbReference type="PANTHER" id="PTHR43507:SF20">
    <property type="entry name" value="NADH-UBIQUINONE OXIDOREDUCTASE CHAIN 4"/>
    <property type="match status" value="1"/>
</dbReference>
<keyword evidence="7 17" id="KW-0812">Transmembrane</keyword>
<feature type="transmembrane region" description="Helical" evidence="17">
    <location>
        <begin position="61"/>
        <end position="81"/>
    </location>
</feature>
<name>C4P9A9_9EUTH</name>
<comment type="similarity">
    <text evidence="2 17">Belongs to the complex I subunit 4 family.</text>
</comment>
<protein>
    <recommendedName>
        <fullName evidence="4 17">NADH-ubiquinone oxidoreductase chain 4</fullName>
        <ecNumber evidence="3 17">7.1.1.2</ecNumber>
    </recommendedName>
</protein>
<evidence type="ECO:0000256" key="10">
    <source>
        <dbReference type="ARBA" id="ARBA00022989"/>
    </source>
</evidence>
<keyword evidence="5 17" id="KW-0813">Transport</keyword>
<comment type="catalytic activity">
    <reaction evidence="16 17">
        <text>a ubiquinone + NADH + 5 H(+)(in) = a ubiquinol + NAD(+) + 4 H(+)(out)</text>
        <dbReference type="Rhea" id="RHEA:29091"/>
        <dbReference type="Rhea" id="RHEA-COMP:9565"/>
        <dbReference type="Rhea" id="RHEA-COMP:9566"/>
        <dbReference type="ChEBI" id="CHEBI:15378"/>
        <dbReference type="ChEBI" id="CHEBI:16389"/>
        <dbReference type="ChEBI" id="CHEBI:17976"/>
        <dbReference type="ChEBI" id="CHEBI:57540"/>
        <dbReference type="ChEBI" id="CHEBI:57945"/>
        <dbReference type="EC" id="7.1.1.2"/>
    </reaction>
</comment>
<dbReference type="EMBL" id="FJ905813">
    <property type="protein sequence ID" value="ACQ73054.1"/>
    <property type="molecule type" value="Genomic_DNA"/>
</dbReference>
<feature type="transmembrane region" description="Helical" evidence="17">
    <location>
        <begin position="284"/>
        <end position="303"/>
    </location>
</feature>
<evidence type="ECO:0000256" key="15">
    <source>
        <dbReference type="ARBA" id="ARBA00024313"/>
    </source>
</evidence>
<reference evidence="21" key="2">
    <citation type="journal article" date="2020" name="Zool. J. Linn. Soc.">
        <title>Recent mitochondrial lineage extinction in the critically endangered Javan rhinoceros.</title>
        <authorList>
            <person name="Margaryan A."/>
            <person name="Sinding M.-H.S."/>
            <person name="Liu S."/>
            <person name="Vieira F.G."/>
            <person name="Chan Y.L."/>
            <person name="Nathan S.K.S.S."/>
            <person name="Moodley Y."/>
            <person name="Bruford M.W."/>
            <person name="Gilbert M.T.P."/>
        </authorList>
    </citation>
    <scope>NUCLEOTIDE SEQUENCE</scope>
</reference>
<evidence type="ECO:0000256" key="17">
    <source>
        <dbReference type="RuleBase" id="RU003297"/>
    </source>
</evidence>
<keyword evidence="12 17" id="KW-0830">Ubiquinone</keyword>
<keyword evidence="8" id="KW-1278">Translocase</keyword>
<dbReference type="GO" id="GO:0008137">
    <property type="term" value="F:NADH dehydrogenase (ubiquinone) activity"/>
    <property type="evidence" value="ECO:0007669"/>
    <property type="project" value="UniProtKB-UniRule"/>
</dbReference>
<evidence type="ECO:0000259" key="18">
    <source>
        <dbReference type="Pfam" id="PF00361"/>
    </source>
</evidence>
<keyword evidence="13 17" id="KW-0496">Mitochondrion</keyword>
<evidence type="ECO:0000259" key="19">
    <source>
        <dbReference type="Pfam" id="PF01059"/>
    </source>
</evidence>
<organism evidence="20">
    <name type="scientific">Coelodonta antiquitatis</name>
    <name type="common">woolly rhinoceros</name>
    <dbReference type="NCBI Taxonomy" id="222863"/>
    <lineage>
        <taxon>Eukaryota</taxon>
        <taxon>Metazoa</taxon>
        <taxon>Chordata</taxon>
        <taxon>Craniata</taxon>
        <taxon>Vertebrata</taxon>
        <taxon>Euteleostomi</taxon>
        <taxon>Mammalia</taxon>
        <taxon>Eutheria</taxon>
        <taxon>Laurasiatheria</taxon>
        <taxon>Perissodactyla</taxon>
        <taxon>Rhinocerotidae</taxon>
        <taxon>Coelodonta</taxon>
    </lineage>
</organism>
<evidence type="ECO:0000256" key="13">
    <source>
        <dbReference type="ARBA" id="ARBA00023128"/>
    </source>
</evidence>
<reference evidence="20" key="1">
    <citation type="journal article" date="2009" name="BMC Evol. Biol.">
        <title>Analysis of complete mitochondrial genomes from extinct and extant rhinoceroses reveals lack of phylogenetic resolution.</title>
        <authorList>
            <person name="Willerslev E."/>
            <person name="Gilbert M."/>
            <person name="Binladen J."/>
            <person name="Ho S."/>
            <person name="Campos P."/>
            <person name="Ratan A."/>
            <person name="Tomsho L."/>
            <person name="da Fonseca R."/>
            <person name="Sher A."/>
            <person name="Kuznetsova T."/>
            <person name="Nowak-Kemp M."/>
            <person name="Roth T."/>
            <person name="Miller W."/>
            <person name="Schuster S."/>
        </authorList>
    </citation>
    <scope>NUCLEOTIDE SEQUENCE</scope>
    <source>
        <tissue evidence="20">1.5g of hair</tissue>
    </source>
</reference>
<dbReference type="GeneID" id="7871657"/>
<evidence type="ECO:0000256" key="12">
    <source>
        <dbReference type="ARBA" id="ARBA00023075"/>
    </source>
</evidence>
<keyword evidence="9 17" id="KW-0249">Electron transport</keyword>
<feature type="transmembrane region" description="Helical" evidence="17">
    <location>
        <begin position="116"/>
        <end position="133"/>
    </location>
</feature>
<feature type="transmembrane region" description="Helical" evidence="17">
    <location>
        <begin position="256"/>
        <end position="277"/>
    </location>
</feature>
<keyword evidence="11 17" id="KW-0520">NAD</keyword>
<comment type="function">
    <text evidence="15 17">Core subunit of the mitochondrial membrane respiratory chain NADH dehydrogenase (Complex I) which catalyzes electron transfer from NADH through the respiratory chain, using ubiquinone as an electron acceptor. Essential for the catalytic activity and assembly of complex I.</text>
</comment>
<feature type="transmembrane region" description="Helical" evidence="17">
    <location>
        <begin position="309"/>
        <end position="330"/>
    </location>
</feature>
<feature type="transmembrane region" description="Helical" evidence="17">
    <location>
        <begin position="435"/>
        <end position="455"/>
    </location>
</feature>
<dbReference type="GO" id="GO:0003954">
    <property type="term" value="F:NADH dehydrogenase activity"/>
    <property type="evidence" value="ECO:0007669"/>
    <property type="project" value="TreeGrafter"/>
</dbReference>
<feature type="transmembrane region" description="Helical" evidence="17">
    <location>
        <begin position="223"/>
        <end position="244"/>
    </location>
</feature>
<dbReference type="GO" id="GO:0015990">
    <property type="term" value="P:electron transport coupled proton transport"/>
    <property type="evidence" value="ECO:0007669"/>
    <property type="project" value="TreeGrafter"/>
</dbReference>
<dbReference type="InterPro" id="IPR000260">
    <property type="entry name" value="NADH4_N"/>
</dbReference>
<dbReference type="PRINTS" id="PR01437">
    <property type="entry name" value="NUOXDRDTASE4"/>
</dbReference>
<dbReference type="Pfam" id="PF00361">
    <property type="entry name" value="Proton_antipo_M"/>
    <property type="match status" value="1"/>
</dbReference>
<keyword evidence="6 17" id="KW-0679">Respiratory chain</keyword>
<dbReference type="PANTHER" id="PTHR43507">
    <property type="entry name" value="NADH-UBIQUINONE OXIDOREDUCTASE CHAIN 4"/>
    <property type="match status" value="1"/>
</dbReference>
<dbReference type="RefSeq" id="YP_002887581.1">
    <property type="nucleotide sequence ID" value="NC_012681.1"/>
</dbReference>
<dbReference type="InterPro" id="IPR001750">
    <property type="entry name" value="ND/Mrp_TM"/>
</dbReference>
<evidence type="ECO:0000256" key="8">
    <source>
        <dbReference type="ARBA" id="ARBA00022967"/>
    </source>
</evidence>
<evidence type="ECO:0000256" key="14">
    <source>
        <dbReference type="ARBA" id="ARBA00023136"/>
    </source>
</evidence>
<feature type="transmembrane region" description="Helical" evidence="17">
    <location>
        <begin position="389"/>
        <end position="414"/>
    </location>
</feature>
<keyword evidence="10 17" id="KW-1133">Transmembrane helix</keyword>
<dbReference type="AlphaFoldDB" id="C4P9A9"/>
<comment type="subcellular location">
    <subcellularLocation>
        <location evidence="1 17">Mitochondrion membrane</location>
        <topology evidence="1 17">Multi-pass membrane protein</topology>
    </subcellularLocation>
</comment>
<evidence type="ECO:0000256" key="5">
    <source>
        <dbReference type="ARBA" id="ARBA00022448"/>
    </source>
</evidence>
<evidence type="ECO:0000256" key="2">
    <source>
        <dbReference type="ARBA" id="ARBA00009025"/>
    </source>
</evidence>
<evidence type="ECO:0000313" key="21">
    <source>
        <dbReference type="EMBL" id="QIU82772.1"/>
    </source>
</evidence>
<evidence type="ECO:0000256" key="1">
    <source>
        <dbReference type="ARBA" id="ARBA00004225"/>
    </source>
</evidence>
<dbReference type="GO" id="GO:0048039">
    <property type="term" value="F:ubiquinone binding"/>
    <property type="evidence" value="ECO:0007669"/>
    <property type="project" value="TreeGrafter"/>
</dbReference>
<evidence type="ECO:0000256" key="3">
    <source>
        <dbReference type="ARBA" id="ARBA00012944"/>
    </source>
</evidence>
<feature type="transmembrane region" description="Helical" evidence="17">
    <location>
        <begin position="21"/>
        <end position="41"/>
    </location>
</feature>